<dbReference type="PROSITE" id="PS50948">
    <property type="entry name" value="PAN"/>
    <property type="match status" value="4"/>
</dbReference>
<proteinExistence type="predicted"/>
<keyword evidence="3" id="KW-1185">Reference proteome</keyword>
<feature type="domain" description="Apple" evidence="1">
    <location>
        <begin position="104"/>
        <end position="188"/>
    </location>
</feature>
<dbReference type="PROSITE" id="PS51034">
    <property type="entry name" value="ZP_2"/>
    <property type="match status" value="1"/>
</dbReference>
<feature type="domain" description="ZP" evidence="2">
    <location>
        <begin position="377"/>
        <end position="626"/>
    </location>
</feature>
<dbReference type="InterPro" id="IPR052774">
    <property type="entry name" value="Celegans_DevNeuronal_Protein"/>
</dbReference>
<accession>A0A915JJV5</accession>
<feature type="domain" description="Apple" evidence="1">
    <location>
        <begin position="291"/>
        <end position="368"/>
    </location>
</feature>
<evidence type="ECO:0000259" key="1">
    <source>
        <dbReference type="PROSITE" id="PS50948"/>
    </source>
</evidence>
<dbReference type="PANTHER" id="PTHR47327">
    <property type="entry name" value="FI18240P1-RELATED"/>
    <property type="match status" value="1"/>
</dbReference>
<dbReference type="GO" id="GO:0009653">
    <property type="term" value="P:anatomical structure morphogenesis"/>
    <property type="evidence" value="ECO:0007669"/>
    <property type="project" value="TreeGrafter"/>
</dbReference>
<feature type="domain" description="Apple" evidence="1">
    <location>
        <begin position="3"/>
        <end position="94"/>
    </location>
</feature>
<feature type="domain" description="Apple" evidence="1">
    <location>
        <begin position="195"/>
        <end position="281"/>
    </location>
</feature>
<dbReference type="Pfam" id="PF00024">
    <property type="entry name" value="PAN_1"/>
    <property type="match status" value="4"/>
</dbReference>
<evidence type="ECO:0000313" key="3">
    <source>
        <dbReference type="Proteomes" id="UP000887565"/>
    </source>
</evidence>
<dbReference type="InterPro" id="IPR055355">
    <property type="entry name" value="ZP-C"/>
</dbReference>
<reference evidence="4" key="1">
    <citation type="submission" date="2022-11" db="UniProtKB">
        <authorList>
            <consortium name="WormBaseParasite"/>
        </authorList>
    </citation>
    <scope>IDENTIFICATION</scope>
</reference>
<dbReference type="InterPro" id="IPR003609">
    <property type="entry name" value="Pan_app"/>
</dbReference>
<dbReference type="SMART" id="SM00241">
    <property type="entry name" value="ZP"/>
    <property type="match status" value="1"/>
</dbReference>
<dbReference type="Proteomes" id="UP000887565">
    <property type="component" value="Unplaced"/>
</dbReference>
<evidence type="ECO:0000259" key="2">
    <source>
        <dbReference type="PROSITE" id="PS51034"/>
    </source>
</evidence>
<dbReference type="AlphaFoldDB" id="A0A915JJV5"/>
<dbReference type="SUPFAM" id="SSF57414">
    <property type="entry name" value="Hairpin loop containing domain-like"/>
    <property type="match status" value="4"/>
</dbReference>
<evidence type="ECO:0000313" key="4">
    <source>
        <dbReference type="WBParaSite" id="nRc.2.0.1.t26440-RA"/>
    </source>
</evidence>
<dbReference type="PANTHER" id="PTHR47327:SF3">
    <property type="entry name" value="PAN DOMAIN PROTEIN"/>
    <property type="match status" value="1"/>
</dbReference>
<sequence>YQCGPGEAATFIRISRARLTGTPVVISTAGDDISCAHFCKNNVEPTTGAPRACASFNYDGRETCYFFDNAATPAGSGILAPNPSANNFYYEKVCLPGVSNHQACSYRSYAFERIRNNRLEGFVRKSTPVSSREDCLAACLSEETFVCRSINYNYNTFFCEMSDQDRRSKPQSLRPTTGDPVDYFDNNCLTRQNRCGQVGGNLIFVKTAKFEIHYYDHTQSVEYQESFCLQKCLDSLNTFCRSVEFSQSYKKCIISDEDTFSRADQQGPPHGEEKDYYEPVCVAADLSSSTCRQQAAFERYIGSAIQGQPIATAQGVTVSDCISLCFQNLNCKSLNYDRTKSTCLVYGVGKAQSSVQPNPATDFYEFNCESQFGGMALCTSEGIRFIVNTKEPYTGAIYAQDRFPTCNRAVENAKQIVMTFPPPTVSGDCGTVLKNGRLEALVVVSLDGVLPHQVTTEWDRFYKISCDTSLKGIGEGSVVVTTIYDAGEIMPQVLPAGTPSPVSATLMFLDKNDKPVSQTSIGDELNMVIKSDQASPNNMMVMDCVANRVGGSGDSVPFKVIDNGCPRYPALVGPIVQDKAKNRLCARMKAFRLDGSYDIQIVCTVMFCAGPKGCPPSTCLDGSNNQMFGSYGRKKRDVLDNVVKNTTLWWDYDDTNNGSTLSENSQERLSAMIRVYAEGEDPVADNEVAALQEKAQNEIENAAGIYREMMNENQKFNICVKPLIRFRTWSNV</sequence>
<organism evidence="3 4">
    <name type="scientific">Romanomermis culicivorax</name>
    <name type="common">Nematode worm</name>
    <dbReference type="NCBI Taxonomy" id="13658"/>
    <lineage>
        <taxon>Eukaryota</taxon>
        <taxon>Metazoa</taxon>
        <taxon>Ecdysozoa</taxon>
        <taxon>Nematoda</taxon>
        <taxon>Enoplea</taxon>
        <taxon>Dorylaimia</taxon>
        <taxon>Mermithida</taxon>
        <taxon>Mermithoidea</taxon>
        <taxon>Mermithidae</taxon>
        <taxon>Romanomermis</taxon>
    </lineage>
</organism>
<dbReference type="SMART" id="SM00473">
    <property type="entry name" value="PAN_AP"/>
    <property type="match status" value="4"/>
</dbReference>
<name>A0A915JJV5_ROMCU</name>
<protein>
    <submittedName>
        <fullName evidence="4">PAN domain protein</fullName>
    </submittedName>
</protein>
<dbReference type="Pfam" id="PF00100">
    <property type="entry name" value="Zona_pellucida"/>
    <property type="match status" value="1"/>
</dbReference>
<dbReference type="OMA" id="FYEFNCE"/>
<dbReference type="InterPro" id="IPR001507">
    <property type="entry name" value="ZP_dom"/>
</dbReference>
<dbReference type="WBParaSite" id="nRc.2.0.1.t26440-RA">
    <property type="protein sequence ID" value="nRc.2.0.1.t26440-RA"/>
    <property type="gene ID" value="nRc.2.0.1.g26440"/>
</dbReference>
<dbReference type="CDD" id="cd01099">
    <property type="entry name" value="PAN_AP_HGF"/>
    <property type="match status" value="2"/>
</dbReference>
<dbReference type="Gene3D" id="3.50.4.10">
    <property type="entry name" value="Hepatocyte Growth Factor"/>
    <property type="match status" value="3"/>
</dbReference>